<keyword evidence="6" id="KW-0653">Protein transport</keyword>
<dbReference type="PANTHER" id="PTHR10527">
    <property type="entry name" value="IMPORTIN BETA"/>
    <property type="match status" value="1"/>
</dbReference>
<protein>
    <submittedName>
        <fullName evidence="9">(pine wood nematode) hypothetical protein</fullName>
    </submittedName>
</protein>
<evidence type="ECO:0000256" key="1">
    <source>
        <dbReference type="ARBA" id="ARBA00004123"/>
    </source>
</evidence>
<dbReference type="SUPFAM" id="SSF48371">
    <property type="entry name" value="ARM repeat"/>
    <property type="match status" value="2"/>
</dbReference>
<comment type="subcellular location">
    <subcellularLocation>
        <location evidence="2">Cytoplasm</location>
    </subcellularLocation>
    <subcellularLocation>
        <location evidence="1">Nucleus</location>
    </subcellularLocation>
</comment>
<dbReference type="EMBL" id="CAJFDI010000006">
    <property type="protein sequence ID" value="CAD5235672.1"/>
    <property type="molecule type" value="Genomic_DNA"/>
</dbReference>
<dbReference type="Gene3D" id="1.25.10.10">
    <property type="entry name" value="Leucine-rich Repeat Variant"/>
    <property type="match status" value="1"/>
</dbReference>
<keyword evidence="11" id="KW-1185">Reference proteome</keyword>
<dbReference type="Pfam" id="PF25780">
    <property type="entry name" value="TPR_IPO5"/>
    <property type="match status" value="1"/>
</dbReference>
<evidence type="ECO:0000259" key="8">
    <source>
        <dbReference type="Pfam" id="PF25780"/>
    </source>
</evidence>
<evidence type="ECO:0000256" key="6">
    <source>
        <dbReference type="ARBA" id="ARBA00022927"/>
    </source>
</evidence>
<dbReference type="SMR" id="A0A1I7S0C7"/>
<keyword evidence="4" id="KW-0963">Cytoplasm</keyword>
<evidence type="ECO:0000313" key="12">
    <source>
        <dbReference type="WBParaSite" id="BXY_0645100.1"/>
    </source>
</evidence>
<evidence type="ECO:0000256" key="2">
    <source>
        <dbReference type="ARBA" id="ARBA00004496"/>
    </source>
</evidence>
<dbReference type="InterPro" id="IPR040122">
    <property type="entry name" value="Importin_beta"/>
</dbReference>
<dbReference type="GO" id="GO:0006606">
    <property type="term" value="P:protein import into nucleus"/>
    <property type="evidence" value="ECO:0007669"/>
    <property type="project" value="InterPro"/>
</dbReference>
<proteinExistence type="predicted"/>
<keyword evidence="5" id="KW-0677">Repeat</keyword>
<dbReference type="InterPro" id="IPR041389">
    <property type="entry name" value="Importin_rep_6"/>
</dbReference>
<dbReference type="Pfam" id="PF18808">
    <property type="entry name" value="Importin_rep_4"/>
    <property type="match status" value="1"/>
</dbReference>
<dbReference type="EMBL" id="CAJFCV020000006">
    <property type="protein sequence ID" value="CAG9132205.1"/>
    <property type="molecule type" value="Genomic_DNA"/>
</dbReference>
<dbReference type="InterPro" id="IPR016024">
    <property type="entry name" value="ARM-type_fold"/>
</dbReference>
<dbReference type="InterPro" id="IPR040928">
    <property type="entry name" value="Importin_rep_5"/>
</dbReference>
<feature type="domain" description="IPO4/5-like TPR repeats" evidence="8">
    <location>
        <begin position="97"/>
        <end position="259"/>
    </location>
</feature>
<dbReference type="GO" id="GO:0005634">
    <property type="term" value="C:nucleus"/>
    <property type="evidence" value="ECO:0007669"/>
    <property type="project" value="UniProtKB-SubCell"/>
</dbReference>
<evidence type="ECO:0000256" key="4">
    <source>
        <dbReference type="ARBA" id="ARBA00022490"/>
    </source>
</evidence>
<keyword evidence="7" id="KW-0539">Nucleus</keyword>
<evidence type="ECO:0000313" key="9">
    <source>
        <dbReference type="EMBL" id="CAD5235672.1"/>
    </source>
</evidence>
<dbReference type="Pfam" id="PF13513">
    <property type="entry name" value="HEAT_EZ"/>
    <property type="match status" value="1"/>
</dbReference>
<accession>A0A1I7S0C7</accession>
<evidence type="ECO:0000256" key="3">
    <source>
        <dbReference type="ARBA" id="ARBA00022448"/>
    </source>
</evidence>
<name>A0A1I7S0C7_BURXY</name>
<dbReference type="InterPro" id="IPR011989">
    <property type="entry name" value="ARM-like"/>
</dbReference>
<evidence type="ECO:0000313" key="10">
    <source>
        <dbReference type="Proteomes" id="UP000095284"/>
    </source>
</evidence>
<dbReference type="Proteomes" id="UP000095284">
    <property type="component" value="Unplaced"/>
</dbReference>
<dbReference type="InterPro" id="IPR057672">
    <property type="entry name" value="TPR_IPO4/5"/>
</dbReference>
<dbReference type="eggNOG" id="KOG2171">
    <property type="taxonomic scope" value="Eukaryota"/>
</dbReference>
<dbReference type="Pfam" id="PF18816">
    <property type="entry name" value="Importin_rep_5"/>
    <property type="match status" value="1"/>
</dbReference>
<evidence type="ECO:0000256" key="7">
    <source>
        <dbReference type="ARBA" id="ARBA00023242"/>
    </source>
</evidence>
<dbReference type="Proteomes" id="UP000659654">
    <property type="component" value="Unassembled WGS sequence"/>
</dbReference>
<evidence type="ECO:0000256" key="5">
    <source>
        <dbReference type="ARBA" id="ARBA00022737"/>
    </source>
</evidence>
<reference evidence="9" key="2">
    <citation type="submission" date="2020-09" db="EMBL/GenBank/DDBJ databases">
        <authorList>
            <person name="Kikuchi T."/>
        </authorList>
    </citation>
    <scope>NUCLEOTIDE SEQUENCE</scope>
    <source>
        <strain evidence="9">Ka4C1</strain>
    </source>
</reference>
<dbReference type="Proteomes" id="UP000582659">
    <property type="component" value="Unassembled WGS sequence"/>
</dbReference>
<gene>
    <name evidence="9" type="ORF">BXYJ_LOCUS15763</name>
</gene>
<evidence type="ECO:0000313" key="11">
    <source>
        <dbReference type="Proteomes" id="UP000659654"/>
    </source>
</evidence>
<dbReference type="InterPro" id="IPR041653">
    <property type="entry name" value="Importin_rep_4"/>
</dbReference>
<sequence>MDLQTFHSTVVNLLGTDNELRVAAERQYNEVPLANRAQLLLQLYMDASVNNEVRSMALVLFRRLLSADYNELWHAVGEQAKPEFLQQFITFITQEDTPVLRKRLTDIVAEISRNTINEDTAKQEWTGVMQLIEHCATSDRPELREVGMQLIENVPNIFGVDQEHYMNGIKTMFQSSLLYGADSKVRTAAVRAYVSFVCDNDENDGVVKSLADLIPAVIQVCQHVVANEDDDDVPLQCLGDLASSVPKTLTPHLATIAELCLQTMGDEEKDESYRHSALEVMVSFCESAPATMRKKGARFLPLLVQNCLKLMSDMEDDISDWLACDNIDEDEDEENVGIGEMSLDRICCAVGGKAVMQPLLQAINEIIKNPDWRYRHAAIMGLSTMGEGCRRQMEPLIAQIIHDMVIPAIQDPHPRVRYAVCNCLGQMSTDFAPTVQKKCHERVLGALIETAGDLNTPRVAAHAGAALVNFCEECPKNIMAAYLKPIMDKLEYVLEHTFKHMLESGKKLVLEQIITTIAAVADAAENTFVDYYQRLSHPLKYILSNSNSHELKSLRGKTMECLSLIGIAVGREKFRGDAAEIMNTLLQSGLKFDEEDDPELSYMISSWARLCKVMGSEFAPYLPHVMPSIMKSASMQPNVSILDDDEVEGYDEDDWNIISLGDQRSIGVKTAGLEDKLTACEMLVSFARDLGAAFGPYIEEVLTLMISQLKYIFHDGVRTAAAECLPALLACVKEQGPAAEREVFNRILGPLIQSLENETDLEVLAAKLYAIAQMIEEAGARLFGEAEIKTVLTVIQNQMRRYEERQVEIKKSRKDDDFDEEDQQELEELYDAEASVLARISDIIHYLFATFEEKMMPYFAELNPQFAALLDASRPWRDRQWGTCVYDDIIEYGGDQARIQYQAIYLEPLLRHAADSYPEVRQAAAYGIGVLAMKGGAQFAQVYPKALEVLAHSINLPDVRESEEGLAATENAISAVAKILKFNAASVDTNAVIPAFIGWLPIWQDDEELPYVYSYFCDLVEANNPVVLGANNENLPKIFEIIVSTFSHGAFDTDEPKEELTQTKNRLINIVKMLRQNEDLFQQILGAVHLSNQQQKILEAILA</sequence>
<dbReference type="WBParaSite" id="BXY_0645100.1">
    <property type="protein sequence ID" value="BXY_0645100.1"/>
    <property type="gene ID" value="BXY_0645100"/>
</dbReference>
<dbReference type="GO" id="GO:0005737">
    <property type="term" value="C:cytoplasm"/>
    <property type="evidence" value="ECO:0007669"/>
    <property type="project" value="UniProtKB-SubCell"/>
</dbReference>
<reference evidence="12" key="1">
    <citation type="submission" date="2016-11" db="UniProtKB">
        <authorList>
            <consortium name="WormBaseParasite"/>
        </authorList>
    </citation>
    <scope>IDENTIFICATION</scope>
</reference>
<dbReference type="OrthoDB" id="543373at2759"/>
<dbReference type="Pfam" id="PF18829">
    <property type="entry name" value="Importin_rep_6"/>
    <property type="match status" value="1"/>
</dbReference>
<organism evidence="10 12">
    <name type="scientific">Bursaphelenchus xylophilus</name>
    <name type="common">Pinewood nematode worm</name>
    <name type="synonym">Aphelenchoides xylophilus</name>
    <dbReference type="NCBI Taxonomy" id="6326"/>
    <lineage>
        <taxon>Eukaryota</taxon>
        <taxon>Metazoa</taxon>
        <taxon>Ecdysozoa</taxon>
        <taxon>Nematoda</taxon>
        <taxon>Chromadorea</taxon>
        <taxon>Rhabditida</taxon>
        <taxon>Tylenchina</taxon>
        <taxon>Tylenchomorpha</taxon>
        <taxon>Aphelenchoidea</taxon>
        <taxon>Aphelenchoididae</taxon>
        <taxon>Bursaphelenchus</taxon>
    </lineage>
</organism>
<keyword evidence="3" id="KW-0813">Transport</keyword>
<dbReference type="AlphaFoldDB" id="A0A1I7S0C7"/>